<proteinExistence type="predicted"/>
<dbReference type="RefSeq" id="WP_377087338.1">
    <property type="nucleotide sequence ID" value="NZ_JBHSJL010000014.1"/>
</dbReference>
<keyword evidence="1" id="KW-0802">TPR repeat</keyword>
<dbReference type="Proteomes" id="UP001597389">
    <property type="component" value="Unassembled WGS sequence"/>
</dbReference>
<keyword evidence="4" id="KW-1185">Reference proteome</keyword>
<evidence type="ECO:0000256" key="1">
    <source>
        <dbReference type="PROSITE-ProRule" id="PRU00339"/>
    </source>
</evidence>
<organism evidence="3 4">
    <name type="scientific">Rubritalea tangerina</name>
    <dbReference type="NCBI Taxonomy" id="430798"/>
    <lineage>
        <taxon>Bacteria</taxon>
        <taxon>Pseudomonadati</taxon>
        <taxon>Verrucomicrobiota</taxon>
        <taxon>Verrucomicrobiia</taxon>
        <taxon>Verrucomicrobiales</taxon>
        <taxon>Rubritaleaceae</taxon>
        <taxon>Rubritalea</taxon>
    </lineage>
</organism>
<evidence type="ECO:0000256" key="2">
    <source>
        <dbReference type="SAM" id="MobiDB-lite"/>
    </source>
</evidence>
<dbReference type="InterPro" id="IPR019734">
    <property type="entry name" value="TPR_rpt"/>
</dbReference>
<dbReference type="InterPro" id="IPR011990">
    <property type="entry name" value="TPR-like_helical_dom_sf"/>
</dbReference>
<sequence>MGTPTPTSPAAKRPAFTIACGLFACVSFAQLLSVGVAIAARTGETREVVRYVKGDPLIVSVPTLRDEVSPTPSVQPRSLEELLSDYAEPSDSLPTENSPPIASFPQPSLAPSTPETAPTIASPEVKKLVDDAHHAHSKGDMVAALIKLEEASALAPDEPAVFYRMALLFEDMGQWERATDNYEKLFVMGPSIGVYYDKAAFKLSNGINAENPKQDLFVIGHIMRRISDDGLNARLTIPIRSTPGAEFDPTQINVVVHHYDLVDKQRIEPIPPSRANNKTERWLHAPVDWANDEEIAEASYTLPPLSEAETHLFGERKYFGYVAELYYKNELIDQQAYPRRLHAIHAQKQNQPDFDIPLDFPVEEALPNINPDNPLLPALPRY</sequence>
<reference evidence="4" key="1">
    <citation type="journal article" date="2019" name="Int. J. Syst. Evol. Microbiol.">
        <title>The Global Catalogue of Microorganisms (GCM) 10K type strain sequencing project: providing services to taxonomists for standard genome sequencing and annotation.</title>
        <authorList>
            <consortium name="The Broad Institute Genomics Platform"/>
            <consortium name="The Broad Institute Genome Sequencing Center for Infectious Disease"/>
            <person name="Wu L."/>
            <person name="Ma J."/>
        </authorList>
    </citation>
    <scope>NUCLEOTIDE SEQUENCE [LARGE SCALE GENOMIC DNA]</scope>
    <source>
        <strain evidence="4">CCUG 57942</strain>
    </source>
</reference>
<dbReference type="EMBL" id="JBHUJB010000035">
    <property type="protein sequence ID" value="MFD2159001.1"/>
    <property type="molecule type" value="Genomic_DNA"/>
</dbReference>
<feature type="compositionally biased region" description="Polar residues" evidence="2">
    <location>
        <begin position="92"/>
        <end position="116"/>
    </location>
</feature>
<dbReference type="Gene3D" id="1.25.40.10">
    <property type="entry name" value="Tetratricopeptide repeat domain"/>
    <property type="match status" value="1"/>
</dbReference>
<protein>
    <submittedName>
        <fullName evidence="3">Tetratricopeptide repeat protein</fullName>
    </submittedName>
</protein>
<gene>
    <name evidence="3" type="ORF">ACFSW8_08835</name>
</gene>
<feature type="repeat" description="TPR" evidence="1">
    <location>
        <begin position="159"/>
        <end position="192"/>
    </location>
</feature>
<dbReference type="PROSITE" id="PS50005">
    <property type="entry name" value="TPR"/>
    <property type="match status" value="1"/>
</dbReference>
<accession>A0ABW4ZBS9</accession>
<comment type="caution">
    <text evidence="3">The sequence shown here is derived from an EMBL/GenBank/DDBJ whole genome shotgun (WGS) entry which is preliminary data.</text>
</comment>
<feature type="region of interest" description="Disordered" evidence="2">
    <location>
        <begin position="86"/>
        <end position="119"/>
    </location>
</feature>
<name>A0ABW4ZBS9_9BACT</name>
<dbReference type="SUPFAM" id="SSF48452">
    <property type="entry name" value="TPR-like"/>
    <property type="match status" value="1"/>
</dbReference>
<evidence type="ECO:0000313" key="3">
    <source>
        <dbReference type="EMBL" id="MFD2159001.1"/>
    </source>
</evidence>
<evidence type="ECO:0000313" key="4">
    <source>
        <dbReference type="Proteomes" id="UP001597389"/>
    </source>
</evidence>